<feature type="compositionally biased region" description="Polar residues" evidence="1">
    <location>
        <begin position="440"/>
        <end position="457"/>
    </location>
</feature>
<feature type="compositionally biased region" description="Basic residues" evidence="1">
    <location>
        <begin position="1"/>
        <end position="16"/>
    </location>
</feature>
<evidence type="ECO:0000256" key="1">
    <source>
        <dbReference type="SAM" id="MobiDB-lite"/>
    </source>
</evidence>
<name>A0ABM4GFX4_DROKI</name>
<evidence type="ECO:0000313" key="2">
    <source>
        <dbReference type="Proteomes" id="UP001652661"/>
    </source>
</evidence>
<protein>
    <submittedName>
        <fullName evidence="3">Calphotin-like</fullName>
    </submittedName>
</protein>
<dbReference type="GeneID" id="138928442"/>
<feature type="compositionally biased region" description="Acidic residues" evidence="1">
    <location>
        <begin position="579"/>
        <end position="600"/>
    </location>
</feature>
<reference evidence="3" key="1">
    <citation type="submission" date="2025-08" db="UniProtKB">
        <authorList>
            <consortium name="RefSeq"/>
        </authorList>
    </citation>
    <scope>IDENTIFICATION</scope>
    <source>
        <strain evidence="3">14028-0561.14</strain>
        <tissue evidence="3">Whole fly</tissue>
    </source>
</reference>
<feature type="region of interest" description="Disordered" evidence="1">
    <location>
        <begin position="408"/>
        <end position="467"/>
    </location>
</feature>
<feature type="compositionally biased region" description="Basic and acidic residues" evidence="1">
    <location>
        <begin position="548"/>
        <end position="565"/>
    </location>
</feature>
<feature type="compositionally biased region" description="Polar residues" evidence="1">
    <location>
        <begin position="414"/>
        <end position="432"/>
    </location>
</feature>
<feature type="compositionally biased region" description="Low complexity" evidence="1">
    <location>
        <begin position="366"/>
        <end position="383"/>
    </location>
</feature>
<accession>A0ABM4GFX4</accession>
<feature type="region of interest" description="Disordered" evidence="1">
    <location>
        <begin position="548"/>
        <end position="607"/>
    </location>
</feature>
<sequence>MPRKEQRNRHQPKRRSLQAQPAPTVPSDRDHPESPPPLTPIQRRPHPAMDAQMAPLPPAVTGQRSRPAAKPTSAGSPPPLAPIRPQLNVDDNGTPLLATLPATTISTEPPAVVPLEPTPPVEAPTGSSSSPRISPTWCEGLSLEDMMTAILAEDGVPTPFCLDDFQAEATLPGRGRNPSPPATGAPDESMAALRISDLTTPIANNGLMVITLASDEPMTTALATDEPVTAAVAPNESMTTVLAPDEPMTSVLAQDEPMTTAVAPNEPLTAAPLEELMAALASHEPPAASPTVEPMVARHPPVAVLGTLGAVYEDISEEEIMEISSGEDEEPDLAQDAILISDEEDNAGKTTADPRDHPNRTIARLTGASPAAAAATGTTNATPLGDARVSGIAAGGPPAVTLETTLARAGGSSQGHHSTSVATGQGNHTAPTTLPHADTNAGTAASASDLATGQRTPPRSGPPDARATLGPLLAELLASPEGPTTSADASRRATARAAAERLLQAAPTRVPPPRSADKVTAGCTMVTPRPIQRVWPLPATDEYRWRFRRAPADRDPDAPTDDRPGILRNAGRRRRASWPEEEPNSDEEASTDSEPEPEPEDWVRAPAGWTTQGGWLPAELIAQVQARLQQPATKYLRYLIEMGDTTYRVQISRGGDRVTVLPHPRGRDGV</sequence>
<dbReference type="Proteomes" id="UP001652661">
    <property type="component" value="Chromosome 3L"/>
</dbReference>
<feature type="region of interest" description="Disordered" evidence="1">
    <location>
        <begin position="169"/>
        <end position="188"/>
    </location>
</feature>
<feature type="region of interest" description="Disordered" evidence="1">
    <location>
        <begin position="344"/>
        <end position="390"/>
    </location>
</feature>
<dbReference type="RefSeq" id="XP_070141618.1">
    <property type="nucleotide sequence ID" value="XM_070285517.1"/>
</dbReference>
<organism evidence="2 3">
    <name type="scientific">Drosophila kikkawai</name>
    <name type="common">Fruit fly</name>
    <dbReference type="NCBI Taxonomy" id="30033"/>
    <lineage>
        <taxon>Eukaryota</taxon>
        <taxon>Metazoa</taxon>
        <taxon>Ecdysozoa</taxon>
        <taxon>Arthropoda</taxon>
        <taxon>Hexapoda</taxon>
        <taxon>Insecta</taxon>
        <taxon>Pterygota</taxon>
        <taxon>Neoptera</taxon>
        <taxon>Endopterygota</taxon>
        <taxon>Diptera</taxon>
        <taxon>Brachycera</taxon>
        <taxon>Muscomorpha</taxon>
        <taxon>Ephydroidea</taxon>
        <taxon>Drosophilidae</taxon>
        <taxon>Drosophila</taxon>
        <taxon>Sophophora</taxon>
    </lineage>
</organism>
<gene>
    <name evidence="3" type="primary">LOC138928442</name>
</gene>
<keyword evidence="2" id="KW-1185">Reference proteome</keyword>
<evidence type="ECO:0000313" key="3">
    <source>
        <dbReference type="RefSeq" id="XP_070141618.1"/>
    </source>
</evidence>
<feature type="region of interest" description="Disordered" evidence="1">
    <location>
        <begin position="1"/>
        <end position="133"/>
    </location>
</feature>
<proteinExistence type="predicted"/>
<feature type="compositionally biased region" description="Low complexity" evidence="1">
    <location>
        <begin position="94"/>
        <end position="115"/>
    </location>
</feature>